<keyword evidence="1" id="KW-0805">Transcription regulation</keyword>
<proteinExistence type="predicted"/>
<dbReference type="PROSITE" id="PS51118">
    <property type="entry name" value="HTH_HXLR"/>
    <property type="match status" value="1"/>
</dbReference>
<gene>
    <name evidence="5" type="ORF">Q9S71_06730</name>
</gene>
<evidence type="ECO:0000256" key="1">
    <source>
        <dbReference type="ARBA" id="ARBA00023015"/>
    </source>
</evidence>
<dbReference type="Gene3D" id="1.10.10.10">
    <property type="entry name" value="Winged helix-like DNA-binding domain superfamily/Winged helix DNA-binding domain"/>
    <property type="match status" value="1"/>
</dbReference>
<organism evidence="5 6">
    <name type="scientific">Microbacterium gawkjiense</name>
    <dbReference type="NCBI Taxonomy" id="3067309"/>
    <lineage>
        <taxon>Bacteria</taxon>
        <taxon>Bacillati</taxon>
        <taxon>Actinomycetota</taxon>
        <taxon>Actinomycetes</taxon>
        <taxon>Micrococcales</taxon>
        <taxon>Microbacteriaceae</taxon>
        <taxon>Microbacterium</taxon>
    </lineage>
</organism>
<comment type="caution">
    <text evidence="5">The sequence shown here is derived from an EMBL/GenBank/DDBJ whole genome shotgun (WGS) entry which is preliminary data.</text>
</comment>
<evidence type="ECO:0000259" key="4">
    <source>
        <dbReference type="PROSITE" id="PS51118"/>
    </source>
</evidence>
<sequence length="131" mass="14341">MGFTAQTWPECGIARFLSLLEGPWATLIVRELLNGPHRFGQLRDALPGISAHTLTDRLRRFETYGIVTRTSYPEIPPRVEYELTDLGQGLRPVLDAMNAWAMTVPAAATEDDAVALPASCAGVVYEPTNQG</sequence>
<reference evidence="5 6" key="1">
    <citation type="submission" date="2023-08" db="EMBL/GenBank/DDBJ databases">
        <title>Microbacterium aquilitoris sp. nov. and Microbacterium gwkjibeachense sp. nov., isolated from beach.</title>
        <authorList>
            <person name="Lee S.D."/>
            <person name="Yang H."/>
            <person name="Kim I."/>
        </authorList>
    </citation>
    <scope>NUCLEOTIDE SEQUENCE [LARGE SCALE GENOMIC DNA]</scope>
    <source>
        <strain evidence="5 6">KSW4-11</strain>
    </source>
</reference>
<dbReference type="InterPro" id="IPR036388">
    <property type="entry name" value="WH-like_DNA-bd_sf"/>
</dbReference>
<dbReference type="InterPro" id="IPR002577">
    <property type="entry name" value="HTH_HxlR"/>
</dbReference>
<dbReference type="Proteomes" id="UP001251849">
    <property type="component" value="Unassembled WGS sequence"/>
</dbReference>
<evidence type="ECO:0000256" key="3">
    <source>
        <dbReference type="ARBA" id="ARBA00023163"/>
    </source>
</evidence>
<dbReference type="SUPFAM" id="SSF46785">
    <property type="entry name" value="Winged helix' DNA-binding domain"/>
    <property type="match status" value="1"/>
</dbReference>
<keyword evidence="3" id="KW-0804">Transcription</keyword>
<dbReference type="PANTHER" id="PTHR33204">
    <property type="entry name" value="TRANSCRIPTIONAL REGULATOR, MARR FAMILY"/>
    <property type="match status" value="1"/>
</dbReference>
<dbReference type="EMBL" id="JAUZVV010000001">
    <property type="protein sequence ID" value="MDT3316516.1"/>
    <property type="molecule type" value="Genomic_DNA"/>
</dbReference>
<evidence type="ECO:0000313" key="5">
    <source>
        <dbReference type="EMBL" id="MDT3316516.1"/>
    </source>
</evidence>
<feature type="domain" description="HTH hxlR-type" evidence="4">
    <location>
        <begin position="11"/>
        <end position="109"/>
    </location>
</feature>
<evidence type="ECO:0000256" key="2">
    <source>
        <dbReference type="ARBA" id="ARBA00023125"/>
    </source>
</evidence>
<name>A0ABU3GAP7_9MICO</name>
<protein>
    <submittedName>
        <fullName evidence="5">Helix-turn-helix domain-containing protein</fullName>
    </submittedName>
</protein>
<dbReference type="InterPro" id="IPR036390">
    <property type="entry name" value="WH_DNA-bd_sf"/>
</dbReference>
<evidence type="ECO:0000313" key="6">
    <source>
        <dbReference type="Proteomes" id="UP001251849"/>
    </source>
</evidence>
<dbReference type="RefSeq" id="WP_311861330.1">
    <property type="nucleotide sequence ID" value="NZ_JAUZVV010000001.1"/>
</dbReference>
<keyword evidence="2" id="KW-0238">DNA-binding</keyword>
<accession>A0ABU3GAP7</accession>
<keyword evidence="6" id="KW-1185">Reference proteome</keyword>
<dbReference type="PANTHER" id="PTHR33204:SF37">
    <property type="entry name" value="HTH-TYPE TRANSCRIPTIONAL REGULATOR YODB"/>
    <property type="match status" value="1"/>
</dbReference>
<dbReference type="Pfam" id="PF01638">
    <property type="entry name" value="HxlR"/>
    <property type="match status" value="1"/>
</dbReference>